<dbReference type="Gene3D" id="1.20.970.50">
    <property type="match status" value="1"/>
</dbReference>
<evidence type="ECO:0000259" key="5">
    <source>
        <dbReference type="SMART" id="SM00941"/>
    </source>
</evidence>
<dbReference type="HAMAP" id="MF_00703">
    <property type="entry name" value="Thymid_phosp_2"/>
    <property type="match status" value="1"/>
</dbReference>
<dbReference type="Pfam" id="PF07831">
    <property type="entry name" value="PYNP_C"/>
    <property type="match status" value="1"/>
</dbReference>
<dbReference type="Proteomes" id="UP000254343">
    <property type="component" value="Unassembled WGS sequence"/>
</dbReference>
<dbReference type="GO" id="GO:0006213">
    <property type="term" value="P:pyrimidine nucleoside metabolic process"/>
    <property type="evidence" value="ECO:0007669"/>
    <property type="project" value="InterPro"/>
</dbReference>
<dbReference type="Gene3D" id="3.40.1030.10">
    <property type="entry name" value="Nucleoside phosphorylase/phosphoribosyltransferase catalytic domain"/>
    <property type="match status" value="1"/>
</dbReference>
<dbReference type="Gene3D" id="3.90.1170.30">
    <property type="entry name" value="Pyrimidine nucleoside phosphorylase-like, C-terminal domain"/>
    <property type="match status" value="1"/>
</dbReference>
<dbReference type="NCBIfam" id="NF003338">
    <property type="entry name" value="PRK04350.1"/>
    <property type="match status" value="1"/>
</dbReference>
<dbReference type="InterPro" id="IPR000053">
    <property type="entry name" value="Thymidine/pyrmidine_PPase"/>
</dbReference>
<dbReference type="InterPro" id="IPR013102">
    <property type="entry name" value="PYNP_C"/>
</dbReference>
<dbReference type="SUPFAM" id="SSF47648">
    <property type="entry name" value="Nucleoside phosphorylase/phosphoribosyltransferase N-terminal domain"/>
    <property type="match status" value="1"/>
</dbReference>
<keyword evidence="2 4" id="KW-0808">Transferase</keyword>
<feature type="domain" description="Pyrimidine nucleoside phosphorylase C-terminal" evidence="5">
    <location>
        <begin position="406"/>
        <end position="473"/>
    </location>
</feature>
<dbReference type="EMBL" id="UIGB01000001">
    <property type="protein sequence ID" value="SUU85142.1"/>
    <property type="molecule type" value="Genomic_DNA"/>
</dbReference>
<evidence type="ECO:0000313" key="6">
    <source>
        <dbReference type="EMBL" id="SUU85142.1"/>
    </source>
</evidence>
<dbReference type="EC" id="2.4.2.4" evidence="4"/>
<comment type="catalytic activity">
    <reaction evidence="3 4">
        <text>thymidine + phosphate = 2-deoxy-alpha-D-ribose 1-phosphate + thymine</text>
        <dbReference type="Rhea" id="RHEA:16037"/>
        <dbReference type="ChEBI" id="CHEBI:17748"/>
        <dbReference type="ChEBI" id="CHEBI:17821"/>
        <dbReference type="ChEBI" id="CHEBI:43474"/>
        <dbReference type="ChEBI" id="CHEBI:57259"/>
        <dbReference type="EC" id="2.4.2.4"/>
    </reaction>
</comment>
<dbReference type="PROSITE" id="PS00647">
    <property type="entry name" value="THYMID_PHOSPHORYLASE"/>
    <property type="match status" value="1"/>
</dbReference>
<dbReference type="InterPro" id="IPR000312">
    <property type="entry name" value="Glycosyl_Trfase_fam3"/>
</dbReference>
<organism evidence="6 7">
    <name type="scientific">Afipia felis</name>
    <name type="common">Cat scratch disease bacillus</name>
    <dbReference type="NCBI Taxonomy" id="1035"/>
    <lineage>
        <taxon>Bacteria</taxon>
        <taxon>Pseudomonadati</taxon>
        <taxon>Pseudomonadota</taxon>
        <taxon>Alphaproteobacteria</taxon>
        <taxon>Hyphomicrobiales</taxon>
        <taxon>Nitrobacteraceae</taxon>
        <taxon>Afipia</taxon>
    </lineage>
</organism>
<evidence type="ECO:0000256" key="3">
    <source>
        <dbReference type="ARBA" id="ARBA00048550"/>
    </source>
</evidence>
<proteinExistence type="inferred from homology"/>
<accession>A0A380W899</accession>
<evidence type="ECO:0000256" key="1">
    <source>
        <dbReference type="ARBA" id="ARBA00022676"/>
    </source>
</evidence>
<dbReference type="PANTHER" id="PTHR10515">
    <property type="entry name" value="THYMIDINE PHOSPHORYLASE"/>
    <property type="match status" value="1"/>
</dbReference>
<dbReference type="InterPro" id="IPR035902">
    <property type="entry name" value="Nuc_phospho_transferase"/>
</dbReference>
<protein>
    <recommendedName>
        <fullName evidence="4">Putative thymidine phosphorylase</fullName>
        <ecNumber evidence="4">2.4.2.4</ecNumber>
    </recommendedName>
    <alternativeName>
        <fullName evidence="4">TdRPase</fullName>
    </alternativeName>
</protein>
<evidence type="ECO:0000256" key="4">
    <source>
        <dbReference type="HAMAP-Rule" id="MF_00703"/>
    </source>
</evidence>
<dbReference type="PANTHER" id="PTHR10515:SF0">
    <property type="entry name" value="THYMIDINE PHOSPHORYLASE"/>
    <property type="match status" value="1"/>
</dbReference>
<dbReference type="GO" id="GO:0009032">
    <property type="term" value="F:thymidine phosphorylase activity"/>
    <property type="evidence" value="ECO:0007669"/>
    <property type="project" value="UniProtKB-UniRule"/>
</dbReference>
<dbReference type="GO" id="GO:0006206">
    <property type="term" value="P:pyrimidine nucleobase metabolic process"/>
    <property type="evidence" value="ECO:0007669"/>
    <property type="project" value="InterPro"/>
</dbReference>
<dbReference type="InterPro" id="IPR017872">
    <property type="entry name" value="Pyrmidine_PPase_CS"/>
</dbReference>
<dbReference type="InterPro" id="IPR028579">
    <property type="entry name" value="Thym_Pase_Put"/>
</dbReference>
<dbReference type="NCBIfam" id="TIGR02645">
    <property type="entry name" value="ARCH_P_rylase"/>
    <property type="match status" value="1"/>
</dbReference>
<dbReference type="SUPFAM" id="SSF54680">
    <property type="entry name" value="Pyrimidine nucleoside phosphorylase C-terminal domain"/>
    <property type="match status" value="1"/>
</dbReference>
<dbReference type="SUPFAM" id="SSF52418">
    <property type="entry name" value="Nucleoside phosphorylase/phosphoribosyltransferase catalytic domain"/>
    <property type="match status" value="1"/>
</dbReference>
<dbReference type="InterPro" id="IPR036566">
    <property type="entry name" value="PYNP-like_C_sf"/>
</dbReference>
<dbReference type="GO" id="GO:0005829">
    <property type="term" value="C:cytosol"/>
    <property type="evidence" value="ECO:0007669"/>
    <property type="project" value="TreeGrafter"/>
</dbReference>
<comment type="similarity">
    <text evidence="4">Belongs to the thymidine/pyrimidine-nucleoside phosphorylase family. Type 2 subfamily.</text>
</comment>
<evidence type="ECO:0000256" key="2">
    <source>
        <dbReference type="ARBA" id="ARBA00022679"/>
    </source>
</evidence>
<keyword evidence="1 4" id="KW-0328">Glycosyltransferase</keyword>
<name>A0A380W899_AFIFE</name>
<dbReference type="SMART" id="SM00941">
    <property type="entry name" value="PYNP_C"/>
    <property type="match status" value="1"/>
</dbReference>
<dbReference type="InterPro" id="IPR036320">
    <property type="entry name" value="Glycosyl_Trfase_fam3_N_dom_sf"/>
</dbReference>
<dbReference type="InterPro" id="IPR017459">
    <property type="entry name" value="Glycosyl_Trfase_fam3_N_dom"/>
</dbReference>
<dbReference type="AlphaFoldDB" id="A0A380W899"/>
<gene>
    <name evidence="6" type="primary">pdp_1</name>
    <name evidence="6" type="ORF">NCTC12722_02351</name>
</gene>
<dbReference type="GO" id="GO:0004645">
    <property type="term" value="F:1,4-alpha-oligoglucan phosphorylase activity"/>
    <property type="evidence" value="ECO:0007669"/>
    <property type="project" value="InterPro"/>
</dbReference>
<evidence type="ECO:0000313" key="7">
    <source>
        <dbReference type="Proteomes" id="UP000254343"/>
    </source>
</evidence>
<dbReference type="PIRSF" id="PIRSF000478">
    <property type="entry name" value="TP_PyNP"/>
    <property type="match status" value="1"/>
</dbReference>
<dbReference type="InterPro" id="IPR013466">
    <property type="entry name" value="Thymidine/AMP_Pase"/>
</dbReference>
<sequence>MRTDCHVCRSEGLTPQSRVLLRAGEREAIATLHQVESDLLASDQAGLSEIAWERLGVDEGDLVYASHPRPVESLSAVRRRIYGNRVDEPSLQAIITDVVKGSYSDVHLSSFITACAAFPLDLDETIALTKAMVDVGERLTWSQTPILDKHSVGGLPGNRTTPIVVAIVAAHGLTMPKTSSRAITSPAGTADTMETLAPVDLDLPAIRRVVEKEAGCIVWGGAVRLSPADDILIRIERALDIDSEGQLVASVLSKKIAAGSSHLVLDIPVGPTAKVRSADAARELASRLSDVAGAFGVQTRIIVSDGTEPVGEGIGPALEARDVLAVLQGNPDSSLVLRDRACTLAGALLELGGVCETGRGQSFALATLNDGRAWAKFQRICEAQGGMRVPPVAKHQYPLVSPGSGLVAGIDNRKIARLAKLAGAPESKAAGVYLTTHLGTRVSAGEPLCILHAETPGALHYALDYAAANPDIIEVTAE</sequence>
<reference evidence="6 7" key="1">
    <citation type="submission" date="2018-06" db="EMBL/GenBank/DDBJ databases">
        <authorList>
            <consortium name="Pathogen Informatics"/>
            <person name="Doyle S."/>
        </authorList>
    </citation>
    <scope>NUCLEOTIDE SEQUENCE [LARGE SCALE GENOMIC DNA]</scope>
    <source>
        <strain evidence="6 7">NCTC12722</strain>
    </source>
</reference>
<dbReference type="Pfam" id="PF02885">
    <property type="entry name" value="Glycos_trans_3N"/>
    <property type="match status" value="1"/>
</dbReference>
<dbReference type="Pfam" id="PF00591">
    <property type="entry name" value="Glycos_transf_3"/>
    <property type="match status" value="1"/>
</dbReference>